<comment type="caution">
    <text evidence="1">The sequence shown here is derived from an EMBL/GenBank/DDBJ whole genome shotgun (WGS) entry which is preliminary data.</text>
</comment>
<gene>
    <name evidence="1" type="ORF">R3Q16_34575</name>
</gene>
<proteinExistence type="predicted"/>
<name>A0ABU4C5C8_RHOGO</name>
<accession>A0ABU4C5C8</accession>
<reference evidence="1 2" key="1">
    <citation type="submission" date="2023-10" db="EMBL/GenBank/DDBJ databases">
        <title>Development of a sustainable strategy for remediation of hydrocarbon-contaminated territories based on the waste exchange concept.</title>
        <authorList>
            <person name="Krivoruchko A."/>
        </authorList>
    </citation>
    <scope>NUCLEOTIDE SEQUENCE [LARGE SCALE GENOMIC DNA]</scope>
    <source>
        <strain evidence="1 2">IEGM 1203</strain>
    </source>
</reference>
<dbReference type="Gene3D" id="3.40.50.1820">
    <property type="entry name" value="alpha/beta hydrolase"/>
    <property type="match status" value="1"/>
</dbReference>
<dbReference type="Proteomes" id="UP001185927">
    <property type="component" value="Unassembled WGS sequence"/>
</dbReference>
<keyword evidence="2" id="KW-1185">Reference proteome</keyword>
<dbReference type="EMBL" id="JAWLKB010000070">
    <property type="protein sequence ID" value="MDV6271715.1"/>
    <property type="molecule type" value="Genomic_DNA"/>
</dbReference>
<evidence type="ECO:0000313" key="1">
    <source>
        <dbReference type="EMBL" id="MDV6271715.1"/>
    </source>
</evidence>
<organism evidence="1 2">
    <name type="scientific">Rhodococcus globerulus</name>
    <dbReference type="NCBI Taxonomy" id="33008"/>
    <lineage>
        <taxon>Bacteria</taxon>
        <taxon>Bacillati</taxon>
        <taxon>Actinomycetota</taxon>
        <taxon>Actinomycetes</taxon>
        <taxon>Mycobacteriales</taxon>
        <taxon>Nocardiaceae</taxon>
        <taxon>Rhodococcus</taxon>
    </lineage>
</organism>
<dbReference type="InterPro" id="IPR029058">
    <property type="entry name" value="AB_hydrolase_fold"/>
</dbReference>
<sequence length="451" mass="47299">MHFHSDGAFEYNNPTSVWMLGGPSGILAQAKARNMIVLVPLTPDDAPGRFTWWSWFGREENPRYAKDLISYIMGRYKIDRKQIWFSGNGGGAQFVTRYMLPHFGADLGIVGGGFIVFDGGQAPAASFAPYNPPFKSAWHCRWVVGALADGIVGGDGYDAIAAANAGATWFSAQGFATQVSLVAGEGHDLDGWFGPYFGAEVDSWPVPPSLAKVTAMQYNGQTVTEARMMIDGVMTRVFPPIASPSISAEVKSSLPSVAAAVLNKSASLPGDLLILTGVVGGGITVTTPDGWVYAGAVTGTGASTPQIFTFYKKATAGELATVTVNFGGAALSAWRCVTVKDAGTLSSREPNRVTSATTPHVSGGGVAAKETLLIRYVAYFNANASVRGTYTWPADSGVTDTVNSAVSGSLLLDPTLGFATKTVVGAPYPEINVTPIGSKTFAAINIRIAPT</sequence>
<evidence type="ECO:0000313" key="2">
    <source>
        <dbReference type="Proteomes" id="UP001185927"/>
    </source>
</evidence>
<dbReference type="RefSeq" id="WP_317546355.1">
    <property type="nucleotide sequence ID" value="NZ_JAWLKB010000070.1"/>
</dbReference>
<protein>
    <submittedName>
        <fullName evidence="1">Uncharacterized protein</fullName>
    </submittedName>
</protein>